<dbReference type="InterPro" id="IPR003960">
    <property type="entry name" value="ATPase_AAA_CS"/>
</dbReference>
<evidence type="ECO:0000313" key="4">
    <source>
        <dbReference type="EMBL" id="KAF4376088.1"/>
    </source>
</evidence>
<comment type="caution">
    <text evidence="4">The sequence shown here is derived from an EMBL/GenBank/DDBJ whole genome shotgun (WGS) entry which is preliminary data.</text>
</comment>
<dbReference type="EMBL" id="JAATIP010000087">
    <property type="protein sequence ID" value="KAF4376088.1"/>
    <property type="molecule type" value="Genomic_DNA"/>
</dbReference>
<feature type="domain" description="ATPase AAA-type core" evidence="3">
    <location>
        <begin position="2"/>
        <end position="100"/>
    </location>
</feature>
<dbReference type="PANTHER" id="PTHR23070">
    <property type="entry name" value="BCS1 AAA-TYPE ATPASE"/>
    <property type="match status" value="1"/>
</dbReference>
<keyword evidence="1" id="KW-0067">ATP-binding</keyword>
<feature type="region of interest" description="Disordered" evidence="2">
    <location>
        <begin position="193"/>
        <end position="223"/>
    </location>
</feature>
<evidence type="ECO:0000313" key="5">
    <source>
        <dbReference type="Proteomes" id="UP000525078"/>
    </source>
</evidence>
<dbReference type="InterPro" id="IPR027417">
    <property type="entry name" value="P-loop_NTPase"/>
</dbReference>
<name>A0A7J6FZH0_CANSA</name>
<feature type="compositionally biased region" description="Basic and acidic residues" evidence="2">
    <location>
        <begin position="214"/>
        <end position="223"/>
    </location>
</feature>
<proteinExistence type="inferred from homology"/>
<dbReference type="AlphaFoldDB" id="A0A7J6FZH0"/>
<dbReference type="InterPro" id="IPR003959">
    <property type="entry name" value="ATPase_AAA_core"/>
</dbReference>
<reference evidence="4 5" key="1">
    <citation type="journal article" date="2020" name="bioRxiv">
        <title>Sequence and annotation of 42 cannabis genomes reveals extensive copy number variation in cannabinoid synthesis and pathogen resistance genes.</title>
        <authorList>
            <person name="Mckernan K.J."/>
            <person name="Helbert Y."/>
            <person name="Kane L.T."/>
            <person name="Ebling H."/>
            <person name="Zhang L."/>
            <person name="Liu B."/>
            <person name="Eaton Z."/>
            <person name="Mclaughlin S."/>
            <person name="Kingan S."/>
            <person name="Baybayan P."/>
            <person name="Concepcion G."/>
            <person name="Jordan M."/>
            <person name="Riva A."/>
            <person name="Barbazuk W."/>
            <person name="Harkins T."/>
        </authorList>
    </citation>
    <scope>NUCLEOTIDE SEQUENCE [LARGE SCALE GENOMIC DNA]</scope>
    <source>
        <strain evidence="5">cv. Jamaican Lion 4</strain>
        <tissue evidence="4">Leaf</tissue>
    </source>
</reference>
<sequence>MANYLNFDVYDLELSKLNNDSDLRRVLVAMANRSILVIEDIDCSINFEDRNRAVTECEENKVTLSGLLNFIDGLWSCCGDERIIIFTTNHKERLDPALVRPAVSIIKHYTSQVTSNGSEAPVVDQEDVTVAGDSTTRDELASAAVKLQKLYKDYQICKDKDEAEVWFSGLKALISRGHHRKWRNEFRSDGIASEANKPRTYTRRSSPLHSPFVSDRRRSFATQ</sequence>
<organism evidence="4 5">
    <name type="scientific">Cannabis sativa</name>
    <name type="common">Hemp</name>
    <name type="synonym">Marijuana</name>
    <dbReference type="NCBI Taxonomy" id="3483"/>
    <lineage>
        <taxon>Eukaryota</taxon>
        <taxon>Viridiplantae</taxon>
        <taxon>Streptophyta</taxon>
        <taxon>Embryophyta</taxon>
        <taxon>Tracheophyta</taxon>
        <taxon>Spermatophyta</taxon>
        <taxon>Magnoliopsida</taxon>
        <taxon>eudicotyledons</taxon>
        <taxon>Gunneridae</taxon>
        <taxon>Pentapetalae</taxon>
        <taxon>rosids</taxon>
        <taxon>fabids</taxon>
        <taxon>Rosales</taxon>
        <taxon>Cannabaceae</taxon>
        <taxon>Cannabis</taxon>
    </lineage>
</organism>
<comment type="similarity">
    <text evidence="1">Belongs to the AAA ATPase family.</text>
</comment>
<dbReference type="GO" id="GO:0005524">
    <property type="term" value="F:ATP binding"/>
    <property type="evidence" value="ECO:0007669"/>
    <property type="project" value="UniProtKB-KW"/>
</dbReference>
<dbReference type="SUPFAM" id="SSF52540">
    <property type="entry name" value="P-loop containing nucleoside triphosphate hydrolases"/>
    <property type="match status" value="1"/>
</dbReference>
<protein>
    <recommendedName>
        <fullName evidence="3">ATPase AAA-type core domain-containing protein</fullName>
    </recommendedName>
</protein>
<keyword evidence="1" id="KW-0547">Nucleotide-binding</keyword>
<dbReference type="PROSITE" id="PS00674">
    <property type="entry name" value="AAA"/>
    <property type="match status" value="1"/>
</dbReference>
<evidence type="ECO:0000259" key="3">
    <source>
        <dbReference type="Pfam" id="PF00004"/>
    </source>
</evidence>
<evidence type="ECO:0000256" key="1">
    <source>
        <dbReference type="RuleBase" id="RU003651"/>
    </source>
</evidence>
<dbReference type="Pfam" id="PF00004">
    <property type="entry name" value="AAA"/>
    <property type="match status" value="1"/>
</dbReference>
<dbReference type="InterPro" id="IPR050747">
    <property type="entry name" value="Mitochondrial_chaperone_BCS1"/>
</dbReference>
<accession>A0A7J6FZH0</accession>
<evidence type="ECO:0000256" key="2">
    <source>
        <dbReference type="SAM" id="MobiDB-lite"/>
    </source>
</evidence>
<dbReference type="GO" id="GO:0016887">
    <property type="term" value="F:ATP hydrolysis activity"/>
    <property type="evidence" value="ECO:0007669"/>
    <property type="project" value="InterPro"/>
</dbReference>
<dbReference type="Gene3D" id="3.40.50.300">
    <property type="entry name" value="P-loop containing nucleotide triphosphate hydrolases"/>
    <property type="match status" value="1"/>
</dbReference>
<dbReference type="Proteomes" id="UP000525078">
    <property type="component" value="Unassembled WGS sequence"/>
</dbReference>
<gene>
    <name evidence="4" type="ORF">F8388_022609</name>
</gene>